<keyword evidence="3" id="KW-1185">Reference proteome</keyword>
<proteinExistence type="predicted"/>
<organism evidence="2 3">
    <name type="scientific">Lonomia obliqua multiple nucleopolyhedrovirus</name>
    <dbReference type="NCBI Taxonomy" id="134394"/>
    <lineage>
        <taxon>Viruses</taxon>
        <taxon>Viruses incertae sedis</taxon>
        <taxon>Naldaviricetes</taxon>
        <taxon>Lefavirales</taxon>
        <taxon>Baculoviridae</taxon>
        <taxon>Alphabaculovirus</taxon>
        <taxon>Alphabaculovirus lonobliquae</taxon>
        <taxon>Lonomia obliqua nucleopolyhedrovirus</taxon>
    </lineage>
</organism>
<dbReference type="EMBL" id="KP763670">
    <property type="protein sequence ID" value="AKN81070.1"/>
    <property type="molecule type" value="Genomic_DNA"/>
</dbReference>
<dbReference type="GeneID" id="40526749"/>
<dbReference type="Proteomes" id="UP000297030">
    <property type="component" value="Segment"/>
</dbReference>
<reference evidence="2 3" key="1">
    <citation type="submission" date="2015-02" db="EMBL/GenBank/DDBJ databases">
        <title>Complete genome of a baculovirus isolated from a medical interest larvae: lLonomia obliqua (Lepidoptera: Saturniidae).</title>
        <authorList>
            <person name="Clara A.-S.W."/>
            <person name="Daniel A.-A.M.P."/>
            <person name="Miguel A.S."/>
            <person name="Jhon F.E.A."/>
            <person name="Fabricio M.S."/>
            <person name="Jose W.L.C."/>
            <person name="Bergmann R.M."/>
            <person name="Fernando M.L."/>
        </authorList>
    </citation>
    <scope>NUCLEOTIDE SEQUENCE [LARGE SCALE GENOMIC DNA]</scope>
    <source>
        <strain evidence="2">SP/2000</strain>
    </source>
</reference>
<evidence type="ECO:0000313" key="2">
    <source>
        <dbReference type="EMBL" id="AKN81070.1"/>
    </source>
</evidence>
<dbReference type="RefSeq" id="YP_009666479.1">
    <property type="nucleotide sequence ID" value="NC_043520.1"/>
</dbReference>
<evidence type="ECO:0000313" key="3">
    <source>
        <dbReference type="Proteomes" id="UP000297030"/>
    </source>
</evidence>
<feature type="region of interest" description="Disordered" evidence="1">
    <location>
        <begin position="198"/>
        <end position="219"/>
    </location>
</feature>
<accession>A0A126FCD6</accession>
<name>A0A126FCD6_9ABAC</name>
<dbReference type="KEGG" id="vg:40526749"/>
<evidence type="ECO:0000256" key="1">
    <source>
        <dbReference type="SAM" id="MobiDB-lite"/>
    </source>
</evidence>
<sequence length="219" mass="25987">MVFYMFYNGYNVEKRFSKEYLNFIFRDYIARYHDNNVLWPDFKPNIDWNGSTRKQLCVLNKKVYSKLLQCSNKYFWPNGEKFICRQYKNYQQRRHQLQNYDDYRQHHSYDHAKKFKSKVYRVTSSATAAANAEYYNYFTSAADAANNNDDYKRPISPTASPARSISPASSVASTLKFSSSPTPNTDNWELELYARTNGYDHEHEDQETCHLEEGEINEK</sequence>
<gene>
    <name evidence="2" type="primary">lef-6</name>
</gene>
<protein>
    <submittedName>
        <fullName evidence="2">Late expression factor 6</fullName>
    </submittedName>
</protein>